<comment type="caution">
    <text evidence="1">The sequence shown here is derived from an EMBL/GenBank/DDBJ whole genome shotgun (WGS) entry which is preliminary data.</text>
</comment>
<name>A0ACB7XN48_9ERIC</name>
<protein>
    <submittedName>
        <fullName evidence="1">Uncharacterized protein</fullName>
    </submittedName>
</protein>
<accession>A0ACB7XN48</accession>
<sequence length="741" mass="82963">MHHGGYLGGYKGADYIGGYVDFFDNYHTDEISKMDLCAMIADLGYTFLLRDVHFFVGKCGGVSEIDSDSDAMGLDSLTNGVGVVRVYSVIELGNTHENTQSSQCLHNGPTSPPSKRTKASSPPSRRSKSSSPPSKRTKANGPVVATSNPPISRTTSKRAIFKKPPTKGKAQSVKTINPEPTKGKAQSKWTHEADSDGEGSSGEYDPESTSDSSDEDVFYDSDYGLTDDDRMFEENIDREVEETTNTHGAEYEYVIEELADIDGDCASSDELPIYSTSSDSDDEPRRTRRKPDEKHPVFNEQSDMGNPVFIRGMEFKTRSLFRDAVKEYAIKHGKQIRFLKSDREKVRVVCKKGCPWEIYASYVPADALYRIKTYISQHTCTRTFDVHWVSSKWIVARYRNRIRSNPTWPVPSLAETIQQEWTVKISIRKVYRAKNICLAMRDGTAIEQYKQLWGYAEEVINGNPGTTTKIETKPVPGSEIEKKRTTMMRYKGLICPKIVKRIEKMRENWIPRWCSDYEYEVIGPYGQYKVYLDKRHCGCRKWDIFGIPCIHAIAAMGFNNLEPLDYVDDWYSVDTYLKTYDNLMGPINGREMWPSPNNVELLPPDVKKRPGRPKKARRREPEEPTAKDPCRLGRKGIKMTCRNCGKVGHNKRGCKYRGEGSGATVDAGLGDASEGVMTATVDIGSGNGGEGGVTATQTPATISATQPPVINVQGNGGELPNSKYPPRIPKLPVKKNGKQKK</sequence>
<proteinExistence type="predicted"/>
<dbReference type="Proteomes" id="UP000828048">
    <property type="component" value="Chromosome 10"/>
</dbReference>
<keyword evidence="2" id="KW-1185">Reference proteome</keyword>
<dbReference type="EMBL" id="CM037160">
    <property type="protein sequence ID" value="KAH7841771.1"/>
    <property type="molecule type" value="Genomic_DNA"/>
</dbReference>
<evidence type="ECO:0000313" key="1">
    <source>
        <dbReference type="EMBL" id="KAH7841771.1"/>
    </source>
</evidence>
<evidence type="ECO:0000313" key="2">
    <source>
        <dbReference type="Proteomes" id="UP000828048"/>
    </source>
</evidence>
<organism evidence="1 2">
    <name type="scientific">Vaccinium darrowii</name>
    <dbReference type="NCBI Taxonomy" id="229202"/>
    <lineage>
        <taxon>Eukaryota</taxon>
        <taxon>Viridiplantae</taxon>
        <taxon>Streptophyta</taxon>
        <taxon>Embryophyta</taxon>
        <taxon>Tracheophyta</taxon>
        <taxon>Spermatophyta</taxon>
        <taxon>Magnoliopsida</taxon>
        <taxon>eudicotyledons</taxon>
        <taxon>Gunneridae</taxon>
        <taxon>Pentapetalae</taxon>
        <taxon>asterids</taxon>
        <taxon>Ericales</taxon>
        <taxon>Ericaceae</taxon>
        <taxon>Vaccinioideae</taxon>
        <taxon>Vaccinieae</taxon>
        <taxon>Vaccinium</taxon>
    </lineage>
</organism>
<reference evidence="1 2" key="1">
    <citation type="journal article" date="2021" name="Hortic Res">
        <title>High-quality reference genome and annotation aids understanding of berry development for evergreen blueberry (Vaccinium darrowii).</title>
        <authorList>
            <person name="Yu J."/>
            <person name="Hulse-Kemp A.M."/>
            <person name="Babiker E."/>
            <person name="Staton M."/>
        </authorList>
    </citation>
    <scope>NUCLEOTIDE SEQUENCE [LARGE SCALE GENOMIC DNA]</scope>
    <source>
        <strain evidence="2">cv. NJ 8807/NJ 8810</strain>
        <tissue evidence="1">Young leaf</tissue>
    </source>
</reference>
<gene>
    <name evidence="1" type="ORF">Vadar_034149</name>
</gene>